<dbReference type="InterPro" id="IPR001810">
    <property type="entry name" value="F-box_dom"/>
</dbReference>
<reference evidence="2 3" key="1">
    <citation type="journal article" date="2018" name="Science">
        <title>The opium poppy genome and morphinan production.</title>
        <authorList>
            <person name="Guo L."/>
            <person name="Winzer T."/>
            <person name="Yang X."/>
            <person name="Li Y."/>
            <person name="Ning Z."/>
            <person name="He Z."/>
            <person name="Teodor R."/>
            <person name="Lu Y."/>
            <person name="Bowser T.A."/>
            <person name="Graham I.A."/>
            <person name="Ye K."/>
        </authorList>
    </citation>
    <scope>NUCLEOTIDE SEQUENCE [LARGE SCALE GENOMIC DNA]</scope>
    <source>
        <strain evidence="3">cv. HN1</strain>
        <tissue evidence="2">Leaves</tissue>
    </source>
</reference>
<dbReference type="InterPro" id="IPR050796">
    <property type="entry name" value="SCF_F-box_component"/>
</dbReference>
<dbReference type="PANTHER" id="PTHR31672:SF13">
    <property type="entry name" value="F-BOX PROTEIN CPR30-LIKE"/>
    <property type="match status" value="1"/>
</dbReference>
<dbReference type="OMA" id="FIHKHIN"/>
<keyword evidence="3" id="KW-1185">Reference proteome</keyword>
<dbReference type="Pfam" id="PF07734">
    <property type="entry name" value="FBA_1"/>
    <property type="match status" value="1"/>
</dbReference>
<dbReference type="STRING" id="3469.A0A4Y7J7M7"/>
<proteinExistence type="predicted"/>
<dbReference type="NCBIfam" id="TIGR01640">
    <property type="entry name" value="F_box_assoc_1"/>
    <property type="match status" value="1"/>
</dbReference>
<evidence type="ECO:0000313" key="3">
    <source>
        <dbReference type="Proteomes" id="UP000316621"/>
    </source>
</evidence>
<dbReference type="InterPro" id="IPR017451">
    <property type="entry name" value="F-box-assoc_interact_dom"/>
</dbReference>
<dbReference type="InterPro" id="IPR006527">
    <property type="entry name" value="F-box-assoc_dom_typ1"/>
</dbReference>
<accession>A0A4Y7J7M7</accession>
<dbReference type="Pfam" id="PF00646">
    <property type="entry name" value="F-box"/>
    <property type="match status" value="1"/>
</dbReference>
<dbReference type="Gene3D" id="1.20.1280.50">
    <property type="match status" value="1"/>
</dbReference>
<dbReference type="PROSITE" id="PS50181">
    <property type="entry name" value="FBOX"/>
    <property type="match status" value="1"/>
</dbReference>
<dbReference type="PANTHER" id="PTHR31672">
    <property type="entry name" value="BNACNNG10540D PROTEIN"/>
    <property type="match status" value="1"/>
</dbReference>
<evidence type="ECO:0000313" key="2">
    <source>
        <dbReference type="EMBL" id="RZC57134.1"/>
    </source>
</evidence>
<dbReference type="CDD" id="cd22157">
    <property type="entry name" value="F-box_AtFBW1-like"/>
    <property type="match status" value="1"/>
</dbReference>
<dbReference type="AlphaFoldDB" id="A0A4Y7J7M7"/>
<dbReference type="InterPro" id="IPR036047">
    <property type="entry name" value="F-box-like_dom_sf"/>
</dbReference>
<sequence length="247" mass="28572">MSISISNLPEDISQEILLRLPVKYLLRFKSVSKSFCSLIRSSNFIHKHINHSIQNNNVEVYTLGTGSWRKIGNVSYMVGNHELGVLVNGAHHWFVVSLEKMLIVLVSFDISNERFVEVSLPTERSTYPEEPLEDDKYGKHVAELRGRLCLVFHVFGVRVDVWVMQEYAVRDSWTKSFRITEETITEAFSLRLKWSFESNKILLQGYDKLILYDPKSERYWKLAVCQITDVVNCVTSLVSLNSSTYLK</sequence>
<feature type="domain" description="F-box" evidence="1">
    <location>
        <begin position="2"/>
        <end position="48"/>
    </location>
</feature>
<dbReference type="Gramene" id="RZC57134">
    <property type="protein sequence ID" value="RZC57134"/>
    <property type="gene ID" value="C5167_004435"/>
</dbReference>
<gene>
    <name evidence="2" type="ORF">C5167_004435</name>
</gene>
<protein>
    <recommendedName>
        <fullName evidence="1">F-box domain-containing protein</fullName>
    </recommendedName>
</protein>
<dbReference type="Proteomes" id="UP000316621">
    <property type="component" value="Chromosome 4"/>
</dbReference>
<organism evidence="2 3">
    <name type="scientific">Papaver somniferum</name>
    <name type="common">Opium poppy</name>
    <dbReference type="NCBI Taxonomy" id="3469"/>
    <lineage>
        <taxon>Eukaryota</taxon>
        <taxon>Viridiplantae</taxon>
        <taxon>Streptophyta</taxon>
        <taxon>Embryophyta</taxon>
        <taxon>Tracheophyta</taxon>
        <taxon>Spermatophyta</taxon>
        <taxon>Magnoliopsida</taxon>
        <taxon>Ranunculales</taxon>
        <taxon>Papaveraceae</taxon>
        <taxon>Papaveroideae</taxon>
        <taxon>Papaver</taxon>
    </lineage>
</organism>
<name>A0A4Y7J7M7_PAPSO</name>
<dbReference type="SUPFAM" id="SSF81383">
    <property type="entry name" value="F-box domain"/>
    <property type="match status" value="1"/>
</dbReference>
<dbReference type="SMART" id="SM00256">
    <property type="entry name" value="FBOX"/>
    <property type="match status" value="1"/>
</dbReference>
<evidence type="ECO:0000259" key="1">
    <source>
        <dbReference type="PROSITE" id="PS50181"/>
    </source>
</evidence>
<dbReference type="EMBL" id="CM010718">
    <property type="protein sequence ID" value="RZC57134.1"/>
    <property type="molecule type" value="Genomic_DNA"/>
</dbReference>